<dbReference type="KEGG" id="pau:PA14_51520"/>
<gene>
    <name evidence="1" type="primary">spcU</name>
    <name evidence="1" type="ordered locus">PA14_51520</name>
</gene>
<reference evidence="1 2" key="1">
    <citation type="journal article" date="2006" name="Genome Biol.">
        <title>Genomic analysis reveals that Pseudomonas aeruginosa virulence is combinatorial.</title>
        <authorList>
            <person name="Lee D.G."/>
            <person name="Urbach J.M."/>
            <person name="Wu G."/>
            <person name="Liberati N.T."/>
            <person name="Feinbaum R.L."/>
            <person name="Miyata S."/>
            <person name="Diggins L.T."/>
            <person name="He J."/>
            <person name="Saucier M."/>
            <person name="Deziel E."/>
            <person name="Friedman L."/>
            <person name="Li L."/>
            <person name="Grills G."/>
            <person name="Montgomery K."/>
            <person name="Kucherlapati R."/>
            <person name="Rahme L.G."/>
            <person name="Ausubel F.M."/>
        </authorList>
    </citation>
    <scope>NUCLEOTIDE SEQUENCE [LARGE SCALE GENOMIC DNA]</scope>
    <source>
        <strain evidence="1 2">UCBPP-PA14</strain>
    </source>
</reference>
<evidence type="ECO:0000313" key="1">
    <source>
        <dbReference type="EMBL" id="ABJ10151.1"/>
    </source>
</evidence>
<dbReference type="SMR" id="A0A0H2Z7J4"/>
<evidence type="ECO:0000313" key="2">
    <source>
        <dbReference type="Proteomes" id="UP000000653"/>
    </source>
</evidence>
<dbReference type="RefSeq" id="WP_003134054.1">
    <property type="nucleotide sequence ID" value="NC_008463.1"/>
</dbReference>
<dbReference type="EMBL" id="CP000438">
    <property type="protein sequence ID" value="ABJ10151.1"/>
    <property type="molecule type" value="Genomic_DNA"/>
</dbReference>
<dbReference type="Gene3D" id="3.30.1460.10">
    <property type="match status" value="1"/>
</dbReference>
<dbReference type="Proteomes" id="UP000000653">
    <property type="component" value="Chromosome"/>
</dbReference>
<dbReference type="CDD" id="cd17026">
    <property type="entry name" value="T3SC_IA_SpcU-like"/>
    <property type="match status" value="1"/>
</dbReference>
<dbReference type="HOGENOM" id="CLU_1863432_0_0_6"/>
<accession>A0A0H2Z7J4</accession>
<name>A0A0H2Z7J4_PSEAB</name>
<dbReference type="BioCyc" id="PAER208963:G1G74-4333-MONOMER"/>
<proteinExistence type="predicted"/>
<sequence length="137" mass="14919">MIDTWLAQWGLRLPSSNDATLRLQPAEGPELVMERLEGGWLFVVELGLVPSGLPLGVILQLLQVNSPFSSLAPVKLAADDAGRLVLWAEARDGVDDVDALNRLHDRLREGHSRLVPLLEPTGELVPAQIQTSALVFV</sequence>
<dbReference type="AlphaFoldDB" id="A0A0H2Z7J4"/>
<protein>
    <submittedName>
        <fullName evidence="1">SpcU</fullName>
    </submittedName>
</protein>
<organism evidence="1 2">
    <name type="scientific">Pseudomonas aeruginosa (strain UCBPP-PA14)</name>
    <dbReference type="NCBI Taxonomy" id="208963"/>
    <lineage>
        <taxon>Bacteria</taxon>
        <taxon>Pseudomonadati</taxon>
        <taxon>Pseudomonadota</taxon>
        <taxon>Gammaproteobacteria</taxon>
        <taxon>Pseudomonadales</taxon>
        <taxon>Pseudomonadaceae</taxon>
        <taxon>Pseudomonas</taxon>
    </lineage>
</organism>